<dbReference type="Pfam" id="PF00078">
    <property type="entry name" value="RVT_1"/>
    <property type="match status" value="1"/>
</dbReference>
<dbReference type="SUPFAM" id="SSF56672">
    <property type="entry name" value="DNA/RNA polymerases"/>
    <property type="match status" value="1"/>
</dbReference>
<dbReference type="EMBL" id="UYSL01023547">
    <property type="protein sequence ID" value="VDL82321.1"/>
    <property type="molecule type" value="Genomic_DNA"/>
</dbReference>
<accession>A0A0N4YN02</accession>
<reference evidence="2 3" key="2">
    <citation type="submission" date="2018-11" db="EMBL/GenBank/DDBJ databases">
        <authorList>
            <consortium name="Pathogen Informatics"/>
        </authorList>
    </citation>
    <scope>NUCLEOTIDE SEQUENCE [LARGE SCALE GENOMIC DNA]</scope>
</reference>
<dbReference type="PROSITE" id="PS50878">
    <property type="entry name" value="RT_POL"/>
    <property type="match status" value="1"/>
</dbReference>
<sequence>MYAESRARVRTPHEHTKAMDIVCNVHQGSALSPFLFILTLDGMVSHLVKDPLKTILYADDIALIADSREELQGRVQEWQKALAKNGLRLNVRST</sequence>
<dbReference type="InterPro" id="IPR000477">
    <property type="entry name" value="RT_dom"/>
</dbReference>
<dbReference type="PANTHER" id="PTHR47027:SF28">
    <property type="entry name" value="ENDONUCLEASE-REVERSE TRANSCRIPTASE"/>
    <property type="match status" value="1"/>
</dbReference>
<feature type="domain" description="Reverse transcriptase" evidence="1">
    <location>
        <begin position="1"/>
        <end position="94"/>
    </location>
</feature>
<dbReference type="OMA" id="RTPHEHT"/>
<gene>
    <name evidence="2" type="ORF">NBR_LOCUS18596</name>
</gene>
<protein>
    <submittedName>
        <fullName evidence="4">Reverse transcriptase domain-containing protein</fullName>
    </submittedName>
</protein>
<dbReference type="Gene3D" id="3.30.70.270">
    <property type="match status" value="1"/>
</dbReference>
<dbReference type="AlphaFoldDB" id="A0A0N4YN02"/>
<dbReference type="Proteomes" id="UP000271162">
    <property type="component" value="Unassembled WGS sequence"/>
</dbReference>
<dbReference type="InterPro" id="IPR043128">
    <property type="entry name" value="Rev_trsase/Diguanyl_cyclase"/>
</dbReference>
<dbReference type="PANTHER" id="PTHR47027">
    <property type="entry name" value="REVERSE TRANSCRIPTASE DOMAIN-CONTAINING PROTEIN"/>
    <property type="match status" value="1"/>
</dbReference>
<name>A0A0N4YN02_NIPBR</name>
<organism evidence="4">
    <name type="scientific">Nippostrongylus brasiliensis</name>
    <name type="common">Rat hookworm</name>
    <dbReference type="NCBI Taxonomy" id="27835"/>
    <lineage>
        <taxon>Eukaryota</taxon>
        <taxon>Metazoa</taxon>
        <taxon>Ecdysozoa</taxon>
        <taxon>Nematoda</taxon>
        <taxon>Chromadorea</taxon>
        <taxon>Rhabditida</taxon>
        <taxon>Rhabditina</taxon>
        <taxon>Rhabditomorpha</taxon>
        <taxon>Strongyloidea</taxon>
        <taxon>Heligmosomidae</taxon>
        <taxon>Nippostrongylus</taxon>
    </lineage>
</organism>
<dbReference type="InterPro" id="IPR043502">
    <property type="entry name" value="DNA/RNA_pol_sf"/>
</dbReference>
<reference evidence="4" key="1">
    <citation type="submission" date="2017-02" db="UniProtKB">
        <authorList>
            <consortium name="WormBaseParasite"/>
        </authorList>
    </citation>
    <scope>IDENTIFICATION</scope>
</reference>
<evidence type="ECO:0000313" key="2">
    <source>
        <dbReference type="EMBL" id="VDL82321.1"/>
    </source>
</evidence>
<dbReference type="WBParaSite" id="NBR_0001859501-mRNA-1">
    <property type="protein sequence ID" value="NBR_0001859501-mRNA-1"/>
    <property type="gene ID" value="NBR_0001859501"/>
</dbReference>
<evidence type="ECO:0000259" key="1">
    <source>
        <dbReference type="PROSITE" id="PS50878"/>
    </source>
</evidence>
<keyword evidence="3" id="KW-1185">Reference proteome</keyword>
<evidence type="ECO:0000313" key="3">
    <source>
        <dbReference type="Proteomes" id="UP000271162"/>
    </source>
</evidence>
<evidence type="ECO:0000313" key="4">
    <source>
        <dbReference type="WBParaSite" id="NBR_0001859501-mRNA-1"/>
    </source>
</evidence>
<proteinExistence type="predicted"/>